<dbReference type="Proteomes" id="UP000664628">
    <property type="component" value="Unassembled WGS sequence"/>
</dbReference>
<dbReference type="SUPFAM" id="SSF56219">
    <property type="entry name" value="DNase I-like"/>
    <property type="match status" value="1"/>
</dbReference>
<dbReference type="GO" id="GO:0004519">
    <property type="term" value="F:endonuclease activity"/>
    <property type="evidence" value="ECO:0007669"/>
    <property type="project" value="UniProtKB-KW"/>
</dbReference>
<dbReference type="InterPro" id="IPR036691">
    <property type="entry name" value="Endo/exonu/phosph_ase_sf"/>
</dbReference>
<dbReference type="Gene3D" id="3.60.10.10">
    <property type="entry name" value="Endonuclease/exonuclease/phosphatase"/>
    <property type="match status" value="1"/>
</dbReference>
<evidence type="ECO:0000256" key="1">
    <source>
        <dbReference type="SAM" id="Phobius"/>
    </source>
</evidence>
<protein>
    <submittedName>
        <fullName evidence="3">Endonuclease/exonuclease/phosphatase family protein</fullName>
    </submittedName>
</protein>
<keyword evidence="3" id="KW-0255">Endonuclease</keyword>
<dbReference type="CDD" id="cd09084">
    <property type="entry name" value="EEP-2"/>
    <property type="match status" value="1"/>
</dbReference>
<dbReference type="InterPro" id="IPR005135">
    <property type="entry name" value="Endo/exonuclease/phosphatase"/>
</dbReference>
<dbReference type="EMBL" id="JAFMYW010000002">
    <property type="protein sequence ID" value="MBO0948894.1"/>
    <property type="molecule type" value="Genomic_DNA"/>
</dbReference>
<dbReference type="Pfam" id="PF03372">
    <property type="entry name" value="Exo_endo_phos"/>
    <property type="match status" value="1"/>
</dbReference>
<keyword evidence="1" id="KW-0472">Membrane</keyword>
<keyword evidence="1" id="KW-0812">Transmembrane</keyword>
<organism evidence="3 4">
    <name type="scientific">Fibrella forsythiae</name>
    <dbReference type="NCBI Taxonomy" id="2817061"/>
    <lineage>
        <taxon>Bacteria</taxon>
        <taxon>Pseudomonadati</taxon>
        <taxon>Bacteroidota</taxon>
        <taxon>Cytophagia</taxon>
        <taxon>Cytophagales</taxon>
        <taxon>Spirosomataceae</taxon>
        <taxon>Fibrella</taxon>
    </lineage>
</organism>
<evidence type="ECO:0000313" key="3">
    <source>
        <dbReference type="EMBL" id="MBO0948894.1"/>
    </source>
</evidence>
<sequence>MSLRTRIGQFLAFIGRSLIWSLHLGVFFYTLLIYYLIGRLPAEHWLASMIMITLPVAWLMLVLLGLFWLFTRPWRSTLSVIGLLLGYWLYPRTFAVHASQADAHRTGAFSLLSYNVSVFGLEKYYDDTLHREPRGTRLMSNWILAHQAPVKCFQEFFVGKEMPAFQMSDRLERAGYRYKALLHPKEAEYIGVATFSRFPIINHGEHVFSSFNGMVWTDIQIGQDTIRVINVHLQSMGIRVRKVFQEDKMSGVKAETRSVLEALKFGFKSRQGEVRVVEACIAESPYPVIVTGDFNETPYSVVYERLRRILPNAFEDAGHGFGFTLNRAPRTIRIDNQFYDPRFEVLDFQVHRDQPYSDHFPVEGRYVLK</sequence>
<feature type="transmembrane region" description="Helical" evidence="1">
    <location>
        <begin position="74"/>
        <end position="90"/>
    </location>
</feature>
<keyword evidence="1" id="KW-1133">Transmembrane helix</keyword>
<comment type="caution">
    <text evidence="3">The sequence shown here is derived from an EMBL/GenBank/DDBJ whole genome shotgun (WGS) entry which is preliminary data.</text>
</comment>
<reference evidence="3 4" key="1">
    <citation type="submission" date="2021-03" db="EMBL/GenBank/DDBJ databases">
        <title>Fibrella sp. HMF5405 genome sequencing and assembly.</title>
        <authorList>
            <person name="Kang H."/>
            <person name="Kim H."/>
            <person name="Bae S."/>
            <person name="Joh K."/>
        </authorList>
    </citation>
    <scope>NUCLEOTIDE SEQUENCE [LARGE SCALE GENOMIC DNA]</scope>
    <source>
        <strain evidence="3 4">HMF5405</strain>
    </source>
</reference>
<accession>A0ABS3JFW4</accession>
<feature type="transmembrane region" description="Helical" evidence="1">
    <location>
        <begin position="49"/>
        <end position="68"/>
    </location>
</feature>
<keyword evidence="3" id="KW-0540">Nuclease</keyword>
<gene>
    <name evidence="3" type="ORF">J2I46_09900</name>
</gene>
<name>A0ABS3JFW4_9BACT</name>
<feature type="domain" description="Endonuclease/exonuclease/phosphatase" evidence="2">
    <location>
        <begin position="112"/>
        <end position="359"/>
    </location>
</feature>
<keyword evidence="4" id="KW-1185">Reference proteome</keyword>
<dbReference type="RefSeq" id="WP_207328838.1">
    <property type="nucleotide sequence ID" value="NZ_JAFMYW010000002.1"/>
</dbReference>
<evidence type="ECO:0000259" key="2">
    <source>
        <dbReference type="Pfam" id="PF03372"/>
    </source>
</evidence>
<proteinExistence type="predicted"/>
<evidence type="ECO:0000313" key="4">
    <source>
        <dbReference type="Proteomes" id="UP000664628"/>
    </source>
</evidence>
<keyword evidence="3" id="KW-0378">Hydrolase</keyword>
<feature type="transmembrane region" description="Helical" evidence="1">
    <location>
        <begin position="18"/>
        <end position="37"/>
    </location>
</feature>